<gene>
    <name evidence="1" type="ORF">JL102_01550</name>
</gene>
<organism evidence="1 2">
    <name type="scientific">Fulvivirga sediminis</name>
    <dbReference type="NCBI Taxonomy" id="2803949"/>
    <lineage>
        <taxon>Bacteria</taxon>
        <taxon>Pseudomonadati</taxon>
        <taxon>Bacteroidota</taxon>
        <taxon>Cytophagia</taxon>
        <taxon>Cytophagales</taxon>
        <taxon>Fulvivirgaceae</taxon>
        <taxon>Fulvivirga</taxon>
    </lineage>
</organism>
<evidence type="ECO:0000313" key="1">
    <source>
        <dbReference type="EMBL" id="MBL3654798.1"/>
    </source>
</evidence>
<dbReference type="Pfam" id="PF14054">
    <property type="entry name" value="DUF4249"/>
    <property type="match status" value="1"/>
</dbReference>
<keyword evidence="2" id="KW-1185">Reference proteome</keyword>
<dbReference type="InterPro" id="IPR025345">
    <property type="entry name" value="DUF4249"/>
</dbReference>
<dbReference type="EMBL" id="JAESIY010000001">
    <property type="protein sequence ID" value="MBL3654798.1"/>
    <property type="molecule type" value="Genomic_DNA"/>
</dbReference>
<dbReference type="RefSeq" id="WP_202241921.1">
    <property type="nucleotide sequence ID" value="NZ_JAESIY010000001.1"/>
</dbReference>
<sequence length="368" mass="42494">MKRILIYIILFFNIINGCKEPYDFNVENESTNLVIESMISNKSYLDTKAYPSDGRYFTVKLSLTNSVKNTRPAKVNNAEVRLEMSDSSYLEYTPSGQEDGLFYLEHDNFKAKAGIGYRLKVIYDEVEYTSSWQYLPKYVSDDHIDTVSFDEVEKDIIPAGSLDNEIVSVNGIMVKASMGNNTVNNEVSYYRWKFQAMWVFKAAMVGPEDPNKVCWVTDKNYLNGYVMGKGAGASHEENLFFVQTHDNEKIYYDYSVLIIQEHLNKPTYDFWLEMQQSIDDGLIPSAQPYNLPTNFSSKLPVNGFFSVVGESAYRWYFKKSQLSYYVEDDLRYNCIYYKDLGPYAETCLSCLAYSGSPTTRKPSWWKPN</sequence>
<reference evidence="1" key="1">
    <citation type="submission" date="2021-01" db="EMBL/GenBank/DDBJ databases">
        <title>Fulvivirga kasyanovii gen. nov., sp nov., a novel member of the phylum Bacteroidetes isolated from seawater in a mussel farm.</title>
        <authorList>
            <person name="Zhao L.-H."/>
            <person name="Wang Z.-J."/>
        </authorList>
    </citation>
    <scope>NUCLEOTIDE SEQUENCE</scope>
    <source>
        <strain evidence="1">2943</strain>
    </source>
</reference>
<proteinExistence type="predicted"/>
<comment type="caution">
    <text evidence="1">The sequence shown here is derived from an EMBL/GenBank/DDBJ whole genome shotgun (WGS) entry which is preliminary data.</text>
</comment>
<dbReference type="AlphaFoldDB" id="A0A937F6A8"/>
<dbReference type="Proteomes" id="UP000659388">
    <property type="component" value="Unassembled WGS sequence"/>
</dbReference>
<evidence type="ECO:0000313" key="2">
    <source>
        <dbReference type="Proteomes" id="UP000659388"/>
    </source>
</evidence>
<accession>A0A937F6A8</accession>
<name>A0A937F6A8_9BACT</name>
<protein>
    <submittedName>
        <fullName evidence="1">DUF4249 domain-containing protein</fullName>
    </submittedName>
</protein>